<dbReference type="PANTHER" id="PTHR23292">
    <property type="entry name" value="LIPOPOLYSACCHARIDE-INDUCED TUMOR NECROSIS FACTOR-ALPHA FACTOR"/>
    <property type="match status" value="1"/>
</dbReference>
<feature type="region of interest" description="Disordered" evidence="8">
    <location>
        <begin position="1"/>
        <end position="23"/>
    </location>
</feature>
<keyword evidence="6" id="KW-0862">Zinc</keyword>
<dbReference type="PANTHER" id="PTHR23292:SF14">
    <property type="entry name" value="FI16615P1-RELATED"/>
    <property type="match status" value="1"/>
</dbReference>
<keyword evidence="7 9" id="KW-0472">Membrane</keyword>
<dbReference type="Pfam" id="PF10601">
    <property type="entry name" value="zf-LITAF-like"/>
    <property type="match status" value="1"/>
</dbReference>
<evidence type="ECO:0000313" key="11">
    <source>
        <dbReference type="EMBL" id="MBY24003.1"/>
    </source>
</evidence>
<dbReference type="AlphaFoldDB" id="A0A2S2P3F3"/>
<dbReference type="InterPro" id="IPR037519">
    <property type="entry name" value="LITAF_fam"/>
</dbReference>
<feature type="domain" description="LITAF" evidence="10">
    <location>
        <begin position="39"/>
        <end position="126"/>
    </location>
</feature>
<evidence type="ECO:0000256" key="2">
    <source>
        <dbReference type="ARBA" id="ARBA00004481"/>
    </source>
</evidence>
<evidence type="ECO:0000256" key="3">
    <source>
        <dbReference type="ARBA" id="ARBA00004630"/>
    </source>
</evidence>
<evidence type="ECO:0000256" key="8">
    <source>
        <dbReference type="SAM" id="MobiDB-lite"/>
    </source>
</evidence>
<organism evidence="11">
    <name type="scientific">Schizaphis graminum</name>
    <name type="common">Green bug aphid</name>
    <dbReference type="NCBI Taxonomy" id="13262"/>
    <lineage>
        <taxon>Eukaryota</taxon>
        <taxon>Metazoa</taxon>
        <taxon>Ecdysozoa</taxon>
        <taxon>Arthropoda</taxon>
        <taxon>Hexapoda</taxon>
        <taxon>Insecta</taxon>
        <taxon>Pterygota</taxon>
        <taxon>Neoptera</taxon>
        <taxon>Paraneoptera</taxon>
        <taxon>Hemiptera</taxon>
        <taxon>Sternorrhyncha</taxon>
        <taxon>Aphidomorpha</taxon>
        <taxon>Aphidoidea</taxon>
        <taxon>Aphididae</taxon>
        <taxon>Aphidini</taxon>
        <taxon>Schizaphis</taxon>
    </lineage>
</organism>
<dbReference type="SMART" id="SM00714">
    <property type="entry name" value="LITAF"/>
    <property type="match status" value="1"/>
</dbReference>
<dbReference type="GO" id="GO:0008270">
    <property type="term" value="F:zinc ion binding"/>
    <property type="evidence" value="ECO:0007669"/>
    <property type="project" value="TreeGrafter"/>
</dbReference>
<keyword evidence="9" id="KW-1133">Transmembrane helix</keyword>
<evidence type="ECO:0000256" key="5">
    <source>
        <dbReference type="ARBA" id="ARBA00022723"/>
    </source>
</evidence>
<reference evidence="11" key="1">
    <citation type="submission" date="2018-04" db="EMBL/GenBank/DDBJ databases">
        <title>Transcriptome of Schizaphis graminum biotype I.</title>
        <authorList>
            <person name="Scully E.D."/>
            <person name="Geib S.M."/>
            <person name="Palmer N.A."/>
            <person name="Koch K."/>
            <person name="Bradshaw J."/>
            <person name="Heng-Moss T."/>
            <person name="Sarath G."/>
        </authorList>
    </citation>
    <scope>NUCLEOTIDE SEQUENCE</scope>
</reference>
<evidence type="ECO:0000256" key="1">
    <source>
        <dbReference type="ARBA" id="ARBA00004414"/>
    </source>
</evidence>
<accession>A0A2S2P3F3</accession>
<dbReference type="GO" id="GO:0005765">
    <property type="term" value="C:lysosomal membrane"/>
    <property type="evidence" value="ECO:0007669"/>
    <property type="project" value="UniProtKB-SubCell"/>
</dbReference>
<protein>
    <submittedName>
        <fullName evidence="11">Lipopolysaccharide-induced tumor necrosis factor-alpha factor</fullName>
    </submittedName>
</protein>
<dbReference type="EMBL" id="GGMR01011384">
    <property type="protein sequence ID" value="MBY24003.1"/>
    <property type="molecule type" value="Transcribed_RNA"/>
</dbReference>
<evidence type="ECO:0000256" key="6">
    <source>
        <dbReference type="ARBA" id="ARBA00022833"/>
    </source>
</evidence>
<gene>
    <name evidence="11" type="primary">Litaf</name>
    <name evidence="11" type="ORF">g.27441</name>
</gene>
<comment type="subcellular location">
    <subcellularLocation>
        <location evidence="2">Endosome membrane</location>
        <topology evidence="2">Peripheral membrane protein</topology>
    </subcellularLocation>
    <subcellularLocation>
        <location evidence="1">Late endosome membrane</location>
    </subcellularLocation>
    <subcellularLocation>
        <location evidence="3">Lysosome membrane</location>
        <topology evidence="3">Peripheral membrane protein</topology>
        <orientation evidence="3">Cytoplasmic side</orientation>
    </subcellularLocation>
</comment>
<evidence type="ECO:0000259" key="10">
    <source>
        <dbReference type="PROSITE" id="PS51837"/>
    </source>
</evidence>
<sequence length="126" mass="14093">MDPNNSKTAPRTNTPPSPPYDEGPGIYPASCVYSNDYTTQHQSFTPECIIESTLGPMPVHMFCPTCHNYIITETNELPSNEAYLCCMLIFVVGCTLCSCLPFFMKSFQKVDHKCPQCTSYIGTYKP</sequence>
<evidence type="ECO:0000256" key="4">
    <source>
        <dbReference type="ARBA" id="ARBA00005975"/>
    </source>
</evidence>
<keyword evidence="5" id="KW-0479">Metal-binding</keyword>
<comment type="similarity">
    <text evidence="4">Belongs to the CDIP1/LITAF family.</text>
</comment>
<evidence type="ECO:0000256" key="9">
    <source>
        <dbReference type="SAM" id="Phobius"/>
    </source>
</evidence>
<dbReference type="InterPro" id="IPR006629">
    <property type="entry name" value="LITAF"/>
</dbReference>
<dbReference type="PROSITE" id="PS51837">
    <property type="entry name" value="LITAF"/>
    <property type="match status" value="1"/>
</dbReference>
<name>A0A2S2P3F3_SCHGA</name>
<dbReference type="GO" id="GO:0031902">
    <property type="term" value="C:late endosome membrane"/>
    <property type="evidence" value="ECO:0007669"/>
    <property type="project" value="UniProtKB-SubCell"/>
</dbReference>
<feature type="compositionally biased region" description="Polar residues" evidence="8">
    <location>
        <begin position="1"/>
        <end position="12"/>
    </location>
</feature>
<feature type="transmembrane region" description="Helical" evidence="9">
    <location>
        <begin position="82"/>
        <end position="103"/>
    </location>
</feature>
<keyword evidence="9" id="KW-0812">Transmembrane</keyword>
<proteinExistence type="inferred from homology"/>
<evidence type="ECO:0000256" key="7">
    <source>
        <dbReference type="ARBA" id="ARBA00023136"/>
    </source>
</evidence>